<evidence type="ECO:0000259" key="4">
    <source>
        <dbReference type="SMART" id="SM00796"/>
    </source>
</evidence>
<organism evidence="5 6">
    <name type="scientific">Niallia oryzisoli</name>
    <dbReference type="NCBI Taxonomy" id="1737571"/>
    <lineage>
        <taxon>Bacteria</taxon>
        <taxon>Bacillati</taxon>
        <taxon>Bacillota</taxon>
        <taxon>Bacilli</taxon>
        <taxon>Bacillales</taxon>
        <taxon>Bacillaceae</taxon>
        <taxon>Niallia</taxon>
    </lineage>
</organism>
<evidence type="ECO:0000256" key="3">
    <source>
        <dbReference type="ARBA" id="ARBA00022840"/>
    </source>
</evidence>
<dbReference type="SUPFAM" id="SSF160467">
    <property type="entry name" value="PH0987 N-terminal domain-like"/>
    <property type="match status" value="1"/>
</dbReference>
<dbReference type="InterPro" id="IPR003833">
    <property type="entry name" value="CT_C_D"/>
</dbReference>
<dbReference type="Gene3D" id="3.30.1360.40">
    <property type="match status" value="1"/>
</dbReference>
<dbReference type="SUPFAM" id="SSF50891">
    <property type="entry name" value="Cyclophilin-like"/>
    <property type="match status" value="1"/>
</dbReference>
<dbReference type="InterPro" id="IPR010016">
    <property type="entry name" value="PxpB"/>
</dbReference>
<evidence type="ECO:0000256" key="2">
    <source>
        <dbReference type="ARBA" id="ARBA00022801"/>
    </source>
</evidence>
<evidence type="ECO:0000313" key="5">
    <source>
        <dbReference type="EMBL" id="WVX80003.1"/>
    </source>
</evidence>
<dbReference type="RefSeq" id="WP_338448934.1">
    <property type="nucleotide sequence ID" value="NZ_CP137640.1"/>
</dbReference>
<gene>
    <name evidence="5" type="primary">pxpB</name>
    <name evidence="5" type="ORF">R4Z09_22355</name>
</gene>
<dbReference type="SMART" id="SM00796">
    <property type="entry name" value="AHS1"/>
    <property type="match status" value="1"/>
</dbReference>
<dbReference type="PANTHER" id="PTHR34698">
    <property type="entry name" value="5-OXOPROLINASE SUBUNIT B"/>
    <property type="match status" value="1"/>
</dbReference>
<dbReference type="Gene3D" id="2.40.100.10">
    <property type="entry name" value="Cyclophilin-like"/>
    <property type="match status" value="1"/>
</dbReference>
<reference evidence="5 6" key="1">
    <citation type="submission" date="2023-10" db="EMBL/GenBank/DDBJ databases">
        <title>Niallia locisalis sp.nov. isolated from a salt pond sample.</title>
        <authorList>
            <person name="Li X.-J."/>
            <person name="Dong L."/>
        </authorList>
    </citation>
    <scope>NUCLEOTIDE SEQUENCE [LARGE SCALE GENOMIC DNA]</scope>
    <source>
        <strain evidence="5 6">DSM 29761</strain>
    </source>
</reference>
<name>A0ABZ2CAD7_9BACI</name>
<feature type="domain" description="Carboxyltransferase" evidence="4">
    <location>
        <begin position="3"/>
        <end position="213"/>
    </location>
</feature>
<sequence>MNYKLFPLGDQGVIIELGNTISTITHQKIQMISSYLQDFPVEWMIEYIPAFTTLTIFYHPMKIERLTQGRKLPYHYVCEQLITLLSSIGLDQTFESRMIEIPVCYGGEYGPDLEIVAEFNHKTPEEVIQIHTSGDYVVYMIGFAPGFPYLGGMSDRIAAPRRKTPRLQIPARSVGIAGNQTGIYPLETPGGWQIIGRTPFFLFHLNQDPPTLLKAGDRIKFTSISCAEFKEREAKEKHDYNH</sequence>
<keyword evidence="2 5" id="KW-0378">Hydrolase</keyword>
<keyword evidence="6" id="KW-1185">Reference proteome</keyword>
<dbReference type="EC" id="3.5.2.9" evidence="5"/>
<dbReference type="InterPro" id="IPR029000">
    <property type="entry name" value="Cyclophilin-like_dom_sf"/>
</dbReference>
<evidence type="ECO:0000313" key="6">
    <source>
        <dbReference type="Proteomes" id="UP001357223"/>
    </source>
</evidence>
<proteinExistence type="predicted"/>
<dbReference type="Proteomes" id="UP001357223">
    <property type="component" value="Chromosome"/>
</dbReference>
<dbReference type="EMBL" id="CP137640">
    <property type="protein sequence ID" value="WVX80003.1"/>
    <property type="molecule type" value="Genomic_DNA"/>
</dbReference>
<dbReference type="Pfam" id="PF02682">
    <property type="entry name" value="CT_C_D"/>
    <property type="match status" value="1"/>
</dbReference>
<protein>
    <submittedName>
        <fullName evidence="5">5-oxoprolinase subunit PxpB</fullName>
        <ecNumber evidence="5">3.5.2.9</ecNumber>
    </submittedName>
</protein>
<keyword evidence="1" id="KW-0547">Nucleotide-binding</keyword>
<dbReference type="GO" id="GO:0017168">
    <property type="term" value="F:5-oxoprolinase (ATP-hydrolyzing) activity"/>
    <property type="evidence" value="ECO:0007669"/>
    <property type="project" value="UniProtKB-EC"/>
</dbReference>
<keyword evidence="3" id="KW-0067">ATP-binding</keyword>
<accession>A0ABZ2CAD7</accession>
<dbReference type="PANTHER" id="PTHR34698:SF2">
    <property type="entry name" value="5-OXOPROLINASE SUBUNIT B"/>
    <property type="match status" value="1"/>
</dbReference>
<dbReference type="NCBIfam" id="TIGR00370">
    <property type="entry name" value="5-oxoprolinase subunit PxpB"/>
    <property type="match status" value="1"/>
</dbReference>
<evidence type="ECO:0000256" key="1">
    <source>
        <dbReference type="ARBA" id="ARBA00022741"/>
    </source>
</evidence>